<comment type="caution">
    <text evidence="1">The sequence shown here is derived from an EMBL/GenBank/DDBJ whole genome shotgun (WGS) entry which is preliminary data.</text>
</comment>
<proteinExistence type="predicted"/>
<accession>A0A919W8U0</accession>
<gene>
    <name evidence="1" type="ORF">Ato02nite_074090</name>
</gene>
<evidence type="ECO:0000313" key="1">
    <source>
        <dbReference type="EMBL" id="GIM95616.1"/>
    </source>
</evidence>
<sequence length="121" mass="13567">MARYRESLGASEDQRLKSAVGFTDLYLSEDGDIIEAKRGAEHRYLREALGQLLDYALNPTFAVHRLTALLPARPVEPDIRLLHTYGVDCLYCKGGNDFTRLEAPGSTRTLMRPLWGTAVRS</sequence>
<keyword evidence="2" id="KW-1185">Reference proteome</keyword>
<organism evidence="1 2">
    <name type="scientific">Paractinoplanes toevensis</name>
    <dbReference type="NCBI Taxonomy" id="571911"/>
    <lineage>
        <taxon>Bacteria</taxon>
        <taxon>Bacillati</taxon>
        <taxon>Actinomycetota</taxon>
        <taxon>Actinomycetes</taxon>
        <taxon>Micromonosporales</taxon>
        <taxon>Micromonosporaceae</taxon>
        <taxon>Paractinoplanes</taxon>
    </lineage>
</organism>
<dbReference type="AlphaFoldDB" id="A0A919W8U0"/>
<name>A0A919W8U0_9ACTN</name>
<evidence type="ECO:0000313" key="2">
    <source>
        <dbReference type="Proteomes" id="UP000677082"/>
    </source>
</evidence>
<dbReference type="RefSeq" id="WP_213011318.1">
    <property type="nucleotide sequence ID" value="NZ_BOQN01000095.1"/>
</dbReference>
<dbReference type="Proteomes" id="UP000677082">
    <property type="component" value="Unassembled WGS sequence"/>
</dbReference>
<dbReference type="EMBL" id="BOQN01000095">
    <property type="protein sequence ID" value="GIM95616.1"/>
    <property type="molecule type" value="Genomic_DNA"/>
</dbReference>
<protein>
    <submittedName>
        <fullName evidence="1">Uncharacterized protein</fullName>
    </submittedName>
</protein>
<reference evidence="1 2" key="1">
    <citation type="submission" date="2021-03" db="EMBL/GenBank/DDBJ databases">
        <title>Whole genome shotgun sequence of Actinoplanes toevensis NBRC 105298.</title>
        <authorList>
            <person name="Komaki H."/>
            <person name="Tamura T."/>
        </authorList>
    </citation>
    <scope>NUCLEOTIDE SEQUENCE [LARGE SCALE GENOMIC DNA]</scope>
    <source>
        <strain evidence="1 2">NBRC 105298</strain>
    </source>
</reference>